<feature type="chain" id="PRO_5041736083" evidence="6">
    <location>
        <begin position="25"/>
        <end position="91"/>
    </location>
</feature>
<feature type="signal peptide" evidence="6">
    <location>
        <begin position="1"/>
        <end position="24"/>
    </location>
</feature>
<comment type="similarity">
    <text evidence="1">Belongs to the DEFL family.</text>
</comment>
<dbReference type="Pfam" id="PF25052">
    <property type="entry name" value="AtDEF-like"/>
    <property type="match status" value="1"/>
</dbReference>
<dbReference type="InterPro" id="IPR010851">
    <property type="entry name" value="DEFL"/>
</dbReference>
<keyword evidence="5" id="KW-1015">Disulfide bond</keyword>
<protein>
    <submittedName>
        <fullName evidence="7">Uncharacterized protein</fullName>
    </submittedName>
</protein>
<keyword evidence="2" id="KW-0929">Antimicrobial</keyword>
<evidence type="ECO:0000313" key="8">
    <source>
        <dbReference type="Proteomes" id="UP001189624"/>
    </source>
</evidence>
<dbReference type="GO" id="GO:0031640">
    <property type="term" value="P:killing of cells of another organism"/>
    <property type="evidence" value="ECO:0007669"/>
    <property type="project" value="UniProtKB-KW"/>
</dbReference>
<sequence length="91" mass="10079">MAATRSQLCMLLVVVLFTSTTVLGQHTPCIIAETNCATNNDCDAACKLKVPKNLYCAGFNICDDGHPEHHFCCCRQIPHCPNQPFERNIRA</sequence>
<evidence type="ECO:0000313" key="7">
    <source>
        <dbReference type="EMBL" id="CAJ1905026.1"/>
    </source>
</evidence>
<reference evidence="7" key="1">
    <citation type="submission" date="2023-10" db="EMBL/GenBank/DDBJ databases">
        <authorList>
            <person name="Domelevo Entfellner J.-B."/>
        </authorList>
    </citation>
    <scope>NUCLEOTIDE SEQUENCE</scope>
</reference>
<proteinExistence type="inferred from homology"/>
<keyword evidence="4" id="KW-0611">Plant defense</keyword>
<evidence type="ECO:0000256" key="3">
    <source>
        <dbReference type="ARBA" id="ARBA00022577"/>
    </source>
</evidence>
<dbReference type="EMBL" id="OY731398">
    <property type="protein sequence ID" value="CAJ1905026.1"/>
    <property type="molecule type" value="Genomic_DNA"/>
</dbReference>
<evidence type="ECO:0000256" key="4">
    <source>
        <dbReference type="ARBA" id="ARBA00022821"/>
    </source>
</evidence>
<name>A0AA86VBG8_9FABA</name>
<gene>
    <name evidence="7" type="ORF">AYBTSS11_LOCUS3273</name>
</gene>
<evidence type="ECO:0000256" key="5">
    <source>
        <dbReference type="ARBA" id="ARBA00023157"/>
    </source>
</evidence>
<evidence type="ECO:0000256" key="2">
    <source>
        <dbReference type="ARBA" id="ARBA00022529"/>
    </source>
</evidence>
<dbReference type="AlphaFoldDB" id="A0AA86VBG8"/>
<evidence type="ECO:0000256" key="6">
    <source>
        <dbReference type="SAM" id="SignalP"/>
    </source>
</evidence>
<keyword evidence="6" id="KW-0732">Signal</keyword>
<keyword evidence="8" id="KW-1185">Reference proteome</keyword>
<dbReference type="GO" id="GO:0050832">
    <property type="term" value="P:defense response to fungus"/>
    <property type="evidence" value="ECO:0007669"/>
    <property type="project" value="UniProtKB-KW"/>
</dbReference>
<evidence type="ECO:0000256" key="1">
    <source>
        <dbReference type="ARBA" id="ARBA00006722"/>
    </source>
</evidence>
<dbReference type="Gramene" id="rna-AYBTSS11_LOCUS3273">
    <property type="protein sequence ID" value="CAJ1905026.1"/>
    <property type="gene ID" value="gene-AYBTSS11_LOCUS3273"/>
</dbReference>
<accession>A0AA86VBG8</accession>
<dbReference type="Proteomes" id="UP001189624">
    <property type="component" value="Chromosome 1"/>
</dbReference>
<organism evidence="7 8">
    <name type="scientific">Sphenostylis stenocarpa</name>
    <dbReference type="NCBI Taxonomy" id="92480"/>
    <lineage>
        <taxon>Eukaryota</taxon>
        <taxon>Viridiplantae</taxon>
        <taxon>Streptophyta</taxon>
        <taxon>Embryophyta</taxon>
        <taxon>Tracheophyta</taxon>
        <taxon>Spermatophyta</taxon>
        <taxon>Magnoliopsida</taxon>
        <taxon>eudicotyledons</taxon>
        <taxon>Gunneridae</taxon>
        <taxon>Pentapetalae</taxon>
        <taxon>rosids</taxon>
        <taxon>fabids</taxon>
        <taxon>Fabales</taxon>
        <taxon>Fabaceae</taxon>
        <taxon>Papilionoideae</taxon>
        <taxon>50 kb inversion clade</taxon>
        <taxon>NPAAA clade</taxon>
        <taxon>indigoferoid/millettioid clade</taxon>
        <taxon>Phaseoleae</taxon>
        <taxon>Sphenostylis</taxon>
    </lineage>
</organism>
<keyword evidence="3" id="KW-0295">Fungicide</keyword>